<gene>
    <name evidence="1" type="ORF">SPARVUS_LOCUS8963258</name>
</gene>
<feature type="non-terminal residue" evidence="1">
    <location>
        <position position="1"/>
    </location>
</feature>
<comment type="caution">
    <text evidence="1">The sequence shown here is derived from an EMBL/GenBank/DDBJ whole genome shotgun (WGS) entry which is preliminary data.</text>
</comment>
<dbReference type="Proteomes" id="UP001162483">
    <property type="component" value="Unassembled WGS sequence"/>
</dbReference>
<accession>A0ABN9E4V3</accession>
<proteinExistence type="predicted"/>
<protein>
    <submittedName>
        <fullName evidence="1">Uncharacterized protein</fullName>
    </submittedName>
</protein>
<sequence length="41" mass="4624">CIEGICKQGWTDHLETRALPEGPGSVGGPMRCPWYLFHSFF</sequence>
<keyword evidence="2" id="KW-1185">Reference proteome</keyword>
<evidence type="ECO:0000313" key="2">
    <source>
        <dbReference type="Proteomes" id="UP001162483"/>
    </source>
</evidence>
<name>A0ABN9E4V3_9NEOB</name>
<evidence type="ECO:0000313" key="1">
    <source>
        <dbReference type="EMBL" id="CAI9578676.1"/>
    </source>
</evidence>
<dbReference type="EMBL" id="CATNWA010015024">
    <property type="protein sequence ID" value="CAI9578676.1"/>
    <property type="molecule type" value="Genomic_DNA"/>
</dbReference>
<organism evidence="1 2">
    <name type="scientific">Staurois parvus</name>
    <dbReference type="NCBI Taxonomy" id="386267"/>
    <lineage>
        <taxon>Eukaryota</taxon>
        <taxon>Metazoa</taxon>
        <taxon>Chordata</taxon>
        <taxon>Craniata</taxon>
        <taxon>Vertebrata</taxon>
        <taxon>Euteleostomi</taxon>
        <taxon>Amphibia</taxon>
        <taxon>Batrachia</taxon>
        <taxon>Anura</taxon>
        <taxon>Neobatrachia</taxon>
        <taxon>Ranoidea</taxon>
        <taxon>Ranidae</taxon>
        <taxon>Staurois</taxon>
    </lineage>
</organism>
<reference evidence="1" key="1">
    <citation type="submission" date="2023-05" db="EMBL/GenBank/DDBJ databases">
        <authorList>
            <person name="Stuckert A."/>
        </authorList>
    </citation>
    <scope>NUCLEOTIDE SEQUENCE</scope>
</reference>